<organism evidence="1">
    <name type="scientific">marine sediment metagenome</name>
    <dbReference type="NCBI Taxonomy" id="412755"/>
    <lineage>
        <taxon>unclassified sequences</taxon>
        <taxon>metagenomes</taxon>
        <taxon>ecological metagenomes</taxon>
    </lineage>
</organism>
<dbReference type="EMBL" id="BARU01038971">
    <property type="protein sequence ID" value="GAH89258.1"/>
    <property type="molecule type" value="Genomic_DNA"/>
</dbReference>
<dbReference type="AlphaFoldDB" id="X1L501"/>
<evidence type="ECO:0000313" key="1">
    <source>
        <dbReference type="EMBL" id="GAH89258.1"/>
    </source>
</evidence>
<sequence>MTDEKRTAWFVAQRDDLFIIAERDMRDKVFAMDLDNEEFSIIHGSRKAVFGKLLKVDMSPEALLEDLDIREGQRLLLLPAGSGVAG</sequence>
<accession>X1L501</accession>
<comment type="caution">
    <text evidence="1">The sequence shown here is derived from an EMBL/GenBank/DDBJ whole genome shotgun (WGS) entry which is preliminary data.</text>
</comment>
<reference evidence="1" key="1">
    <citation type="journal article" date="2014" name="Front. Microbiol.">
        <title>High frequency of phylogenetically diverse reductive dehalogenase-homologous genes in deep subseafloor sedimentary metagenomes.</title>
        <authorList>
            <person name="Kawai M."/>
            <person name="Futagami T."/>
            <person name="Toyoda A."/>
            <person name="Takaki Y."/>
            <person name="Nishi S."/>
            <person name="Hori S."/>
            <person name="Arai W."/>
            <person name="Tsubouchi T."/>
            <person name="Morono Y."/>
            <person name="Uchiyama I."/>
            <person name="Ito T."/>
            <person name="Fujiyama A."/>
            <person name="Inagaki F."/>
            <person name="Takami H."/>
        </authorList>
    </citation>
    <scope>NUCLEOTIDE SEQUENCE</scope>
    <source>
        <strain evidence="1">Expedition CK06-06</strain>
    </source>
</reference>
<gene>
    <name evidence="1" type="ORF">S03H2_60472</name>
</gene>
<protein>
    <submittedName>
        <fullName evidence="1">Uncharacterized protein</fullName>
    </submittedName>
</protein>
<feature type="non-terminal residue" evidence="1">
    <location>
        <position position="86"/>
    </location>
</feature>
<name>X1L501_9ZZZZ</name>
<proteinExistence type="predicted"/>